<evidence type="ECO:0000256" key="1">
    <source>
        <dbReference type="SAM" id="Phobius"/>
    </source>
</evidence>
<gene>
    <name evidence="2" type="ORF">E3T51_11655</name>
</gene>
<sequence length="98" mass="10332">MPLAAAGLFAATILALYSFTRVTISRTGAVPWLRRNDHAVWLVAGLVGLVAVFVVLRLTVMPKIGEADALVWSIPKTFPSWIGGVVIGASGAHNHGGR</sequence>
<dbReference type="EMBL" id="SOHN01000015">
    <property type="protein sequence ID" value="TFD86600.1"/>
    <property type="molecule type" value="Genomic_DNA"/>
</dbReference>
<feature type="transmembrane region" description="Helical" evidence="1">
    <location>
        <begin position="39"/>
        <end position="60"/>
    </location>
</feature>
<keyword evidence="3" id="KW-1185">Reference proteome</keyword>
<name>A0A4R9BN20_9MICO</name>
<dbReference type="RefSeq" id="WP_134529981.1">
    <property type="nucleotide sequence ID" value="NZ_SOHN01000015.1"/>
</dbReference>
<evidence type="ECO:0000313" key="2">
    <source>
        <dbReference type="EMBL" id="TFD86600.1"/>
    </source>
</evidence>
<dbReference type="Proteomes" id="UP000297626">
    <property type="component" value="Unassembled WGS sequence"/>
</dbReference>
<comment type="caution">
    <text evidence="2">The sequence shown here is derived from an EMBL/GenBank/DDBJ whole genome shotgun (WGS) entry which is preliminary data.</text>
</comment>
<evidence type="ECO:0000313" key="3">
    <source>
        <dbReference type="Proteomes" id="UP000297626"/>
    </source>
</evidence>
<dbReference type="AlphaFoldDB" id="A0A4R9BN20"/>
<protein>
    <submittedName>
        <fullName evidence="2">Uncharacterized protein</fullName>
    </submittedName>
</protein>
<keyword evidence="1" id="KW-1133">Transmembrane helix</keyword>
<accession>A0A4R9BN20</accession>
<proteinExistence type="predicted"/>
<keyword evidence="1" id="KW-0812">Transmembrane</keyword>
<keyword evidence="1" id="KW-0472">Membrane</keyword>
<organism evidence="2 3">
    <name type="scientific">Cryobacterium serini</name>
    <dbReference type="NCBI Taxonomy" id="1259201"/>
    <lineage>
        <taxon>Bacteria</taxon>
        <taxon>Bacillati</taxon>
        <taxon>Actinomycetota</taxon>
        <taxon>Actinomycetes</taxon>
        <taxon>Micrococcales</taxon>
        <taxon>Microbacteriaceae</taxon>
        <taxon>Cryobacterium</taxon>
    </lineage>
</organism>
<reference evidence="2 3" key="1">
    <citation type="submission" date="2019-03" db="EMBL/GenBank/DDBJ databases">
        <title>Genomics of glacier-inhabiting Cryobacterium strains.</title>
        <authorList>
            <person name="Liu Q."/>
            <person name="Xin Y.-H."/>
        </authorList>
    </citation>
    <scope>NUCLEOTIDE SEQUENCE [LARGE SCALE GENOMIC DNA]</scope>
    <source>
        <strain evidence="2 3">Sr54</strain>
    </source>
</reference>